<sequence>MPSTRSGASYNPSSSSQKGHRREFCRSQSVTERQGSVDDSQSNRLVHSEADNTVLHSNKADTAIKSLSGYIESQLEGLQQSTAAQKVPDPCRSVENCMNSYMTVRKYLEHPNTCKLLNGWHPFMEKKNMMLLTEEWSKNNPPPPKQVQKTAPVARSRNSNVKKQPQAQRQGTRHKTLQTGLQNPKDSAGCHGKFISDGQNIDGITEKGGSHIEISEMISYIFDAIPEFYEAMYGGKVIFLIKIHQFVTILRQLTQV</sequence>
<keyword evidence="3" id="KW-1185">Reference proteome</keyword>
<dbReference type="Proteomes" id="UP000765509">
    <property type="component" value="Unassembled WGS sequence"/>
</dbReference>
<gene>
    <name evidence="2" type="ORF">O181_067062</name>
</gene>
<name>A0A9Q3EWM0_9BASI</name>
<protein>
    <submittedName>
        <fullName evidence="2">Uncharacterized protein</fullName>
    </submittedName>
</protein>
<reference evidence="2" key="1">
    <citation type="submission" date="2021-03" db="EMBL/GenBank/DDBJ databases">
        <title>Draft genome sequence of rust myrtle Austropuccinia psidii MF-1, a brazilian biotype.</title>
        <authorList>
            <person name="Quecine M.C."/>
            <person name="Pachon D.M.R."/>
            <person name="Bonatelli M.L."/>
            <person name="Correr F.H."/>
            <person name="Franceschini L.M."/>
            <person name="Leite T.F."/>
            <person name="Margarido G.R.A."/>
            <person name="Almeida C.A."/>
            <person name="Ferrarezi J.A."/>
            <person name="Labate C.A."/>
        </authorList>
    </citation>
    <scope>NUCLEOTIDE SEQUENCE</scope>
    <source>
        <strain evidence="2">MF-1</strain>
    </source>
</reference>
<evidence type="ECO:0000256" key="1">
    <source>
        <dbReference type="SAM" id="MobiDB-lite"/>
    </source>
</evidence>
<accession>A0A9Q3EWM0</accession>
<feature type="region of interest" description="Disordered" evidence="1">
    <location>
        <begin position="138"/>
        <end position="188"/>
    </location>
</feature>
<comment type="caution">
    <text evidence="2">The sequence shown here is derived from an EMBL/GenBank/DDBJ whole genome shotgun (WGS) entry which is preliminary data.</text>
</comment>
<proteinExistence type="predicted"/>
<evidence type="ECO:0000313" key="3">
    <source>
        <dbReference type="Proteomes" id="UP000765509"/>
    </source>
</evidence>
<dbReference type="AlphaFoldDB" id="A0A9Q3EWM0"/>
<feature type="compositionally biased region" description="Polar residues" evidence="1">
    <location>
        <begin position="1"/>
        <end position="17"/>
    </location>
</feature>
<evidence type="ECO:0000313" key="2">
    <source>
        <dbReference type="EMBL" id="MBW0527347.1"/>
    </source>
</evidence>
<organism evidence="2 3">
    <name type="scientific">Austropuccinia psidii MF-1</name>
    <dbReference type="NCBI Taxonomy" id="1389203"/>
    <lineage>
        <taxon>Eukaryota</taxon>
        <taxon>Fungi</taxon>
        <taxon>Dikarya</taxon>
        <taxon>Basidiomycota</taxon>
        <taxon>Pucciniomycotina</taxon>
        <taxon>Pucciniomycetes</taxon>
        <taxon>Pucciniales</taxon>
        <taxon>Sphaerophragmiaceae</taxon>
        <taxon>Austropuccinia</taxon>
    </lineage>
</organism>
<feature type="compositionally biased region" description="Polar residues" evidence="1">
    <location>
        <begin position="156"/>
        <end position="170"/>
    </location>
</feature>
<feature type="region of interest" description="Disordered" evidence="1">
    <location>
        <begin position="1"/>
        <end position="50"/>
    </location>
</feature>
<feature type="compositionally biased region" description="Polar residues" evidence="1">
    <location>
        <begin position="26"/>
        <end position="45"/>
    </location>
</feature>
<dbReference type="EMBL" id="AVOT02033445">
    <property type="protein sequence ID" value="MBW0527347.1"/>
    <property type="molecule type" value="Genomic_DNA"/>
</dbReference>